<dbReference type="InterPro" id="IPR002347">
    <property type="entry name" value="SDR_fam"/>
</dbReference>
<dbReference type="InterPro" id="IPR036291">
    <property type="entry name" value="NAD(P)-bd_dom_sf"/>
</dbReference>
<dbReference type="Gene3D" id="3.40.50.720">
    <property type="entry name" value="NAD(P)-binding Rossmann-like Domain"/>
    <property type="match status" value="1"/>
</dbReference>
<dbReference type="Pfam" id="PF00106">
    <property type="entry name" value="adh_short"/>
    <property type="match status" value="1"/>
</dbReference>
<dbReference type="PANTHER" id="PTHR44196:SF1">
    <property type="entry name" value="DEHYDROGENASE_REDUCTASE SDR FAMILY MEMBER 7B"/>
    <property type="match status" value="1"/>
</dbReference>
<dbReference type="GO" id="GO:0016491">
    <property type="term" value="F:oxidoreductase activity"/>
    <property type="evidence" value="ECO:0007669"/>
    <property type="project" value="UniProtKB-KW"/>
</dbReference>
<evidence type="ECO:0000313" key="5">
    <source>
        <dbReference type="Proteomes" id="UP000663586"/>
    </source>
</evidence>
<reference evidence="4" key="1">
    <citation type="submission" date="2020-11" db="EMBL/GenBank/DDBJ databases">
        <title>Carbohydrate-dependent, anaerobic sulfur respiration: A novel catabolism in halophilic archaea.</title>
        <authorList>
            <person name="Sorokin D.Y."/>
            <person name="Messina E."/>
            <person name="Smedile F."/>
            <person name="La Cono V."/>
            <person name="Hallsworth J.E."/>
            <person name="Yakimov M.M."/>
        </authorList>
    </citation>
    <scope>NUCLEOTIDE SEQUENCE</scope>
    <source>
        <strain evidence="4">AArc-S</strain>
    </source>
</reference>
<dbReference type="SMART" id="SM00822">
    <property type="entry name" value="PKS_KR"/>
    <property type="match status" value="1"/>
</dbReference>
<dbReference type="GO" id="GO:0016020">
    <property type="term" value="C:membrane"/>
    <property type="evidence" value="ECO:0007669"/>
    <property type="project" value="TreeGrafter"/>
</dbReference>
<protein>
    <submittedName>
        <fullName evidence="4">NADP-dependent 3-hydroxy acid dehydrogenase YdfG</fullName>
    </submittedName>
</protein>
<evidence type="ECO:0000256" key="2">
    <source>
        <dbReference type="ARBA" id="ARBA00023002"/>
    </source>
</evidence>
<keyword evidence="2" id="KW-0560">Oxidoreductase</keyword>
<dbReference type="Proteomes" id="UP000663586">
    <property type="component" value="Chromosome"/>
</dbReference>
<accession>A0A897MU35</accession>
<dbReference type="PANTHER" id="PTHR44196">
    <property type="entry name" value="DEHYDROGENASE/REDUCTASE SDR FAMILY MEMBER 7B"/>
    <property type="match status" value="1"/>
</dbReference>
<organism evidence="4 5">
    <name type="scientific">Natranaeroarchaeum sulfidigenes</name>
    <dbReference type="NCBI Taxonomy" id="2784880"/>
    <lineage>
        <taxon>Archaea</taxon>
        <taxon>Methanobacteriati</taxon>
        <taxon>Methanobacteriota</taxon>
        <taxon>Stenosarchaea group</taxon>
        <taxon>Halobacteria</taxon>
        <taxon>Halobacteriales</taxon>
        <taxon>Natronoarchaeaceae</taxon>
        <taxon>Natranaeroarchaeum</taxon>
    </lineage>
</organism>
<dbReference type="InterPro" id="IPR057326">
    <property type="entry name" value="KR_dom"/>
</dbReference>
<keyword evidence="5" id="KW-1185">Reference proteome</keyword>
<name>A0A897MU35_9EURY</name>
<dbReference type="RefSeq" id="WP_238479699.1">
    <property type="nucleotide sequence ID" value="NZ_CP064786.1"/>
</dbReference>
<evidence type="ECO:0000313" key="4">
    <source>
        <dbReference type="EMBL" id="QSG02553.1"/>
    </source>
</evidence>
<dbReference type="EMBL" id="CP064786">
    <property type="protein sequence ID" value="QSG02553.1"/>
    <property type="molecule type" value="Genomic_DNA"/>
</dbReference>
<comment type="similarity">
    <text evidence="1">Belongs to the short-chain dehydrogenases/reductases (SDR) family.</text>
</comment>
<proteinExistence type="inferred from homology"/>
<sequence>MGTDTDGPMTDADTDPVALVTGASRGIGAATASRLAEEGYDLVLAARTESDLREVAERVSDDSGVETRVVPTDVTDPDAVQSLVDVTLERFDRLDVAVVNAGTGERRNRPIDEIPLEEYRAVRSTNVDGTFYTARAALDPLRESAGTLVFVGSFKAKYPSTSTPVYAASKWWLRGFAHSLAGRVGPDGVAVTLVNPSGVPTEFARERRERTNAERLDPDEEITAEDVADAIVTAARQDAPAAVTELDLFRRDIYERF</sequence>
<gene>
    <name evidence="4" type="ORF">AArcS_1338</name>
</gene>
<dbReference type="CDD" id="cd05233">
    <property type="entry name" value="SDR_c"/>
    <property type="match status" value="1"/>
</dbReference>
<feature type="domain" description="Ketoreductase" evidence="3">
    <location>
        <begin position="16"/>
        <end position="199"/>
    </location>
</feature>
<dbReference type="SUPFAM" id="SSF51735">
    <property type="entry name" value="NAD(P)-binding Rossmann-fold domains"/>
    <property type="match status" value="1"/>
</dbReference>
<evidence type="ECO:0000259" key="3">
    <source>
        <dbReference type="SMART" id="SM00822"/>
    </source>
</evidence>
<evidence type="ECO:0000256" key="1">
    <source>
        <dbReference type="ARBA" id="ARBA00006484"/>
    </source>
</evidence>
<dbReference type="AlphaFoldDB" id="A0A897MU35"/>
<dbReference type="KEGG" id="hara:AArcS_1338"/>
<dbReference type="PRINTS" id="PR00081">
    <property type="entry name" value="GDHRDH"/>
</dbReference>
<dbReference type="GeneID" id="70684721"/>